<proteinExistence type="predicted"/>
<dbReference type="AlphaFoldDB" id="A0ABD3M4N5"/>
<keyword evidence="3" id="KW-1185">Reference proteome</keyword>
<comment type="caution">
    <text evidence="2">The sequence shown here is derived from an EMBL/GenBank/DDBJ whole genome shotgun (WGS) entry which is preliminary data.</text>
</comment>
<name>A0ABD3M4N5_9STRA</name>
<protein>
    <submittedName>
        <fullName evidence="2">Uncharacterized protein</fullName>
    </submittedName>
</protein>
<reference evidence="2 3" key="1">
    <citation type="submission" date="2024-10" db="EMBL/GenBank/DDBJ databases">
        <title>Updated reference genomes for cyclostephanoid diatoms.</title>
        <authorList>
            <person name="Roberts W.R."/>
            <person name="Alverson A.J."/>
        </authorList>
    </citation>
    <scope>NUCLEOTIDE SEQUENCE [LARGE SCALE GENOMIC DNA]</scope>
    <source>
        <strain evidence="2 3">AJA232-27</strain>
    </source>
</reference>
<accession>A0ABD3M4N5</accession>
<organism evidence="2 3">
    <name type="scientific">Discostella pseudostelligera</name>
    <dbReference type="NCBI Taxonomy" id="259834"/>
    <lineage>
        <taxon>Eukaryota</taxon>
        <taxon>Sar</taxon>
        <taxon>Stramenopiles</taxon>
        <taxon>Ochrophyta</taxon>
        <taxon>Bacillariophyta</taxon>
        <taxon>Coscinodiscophyceae</taxon>
        <taxon>Thalassiosirophycidae</taxon>
        <taxon>Stephanodiscales</taxon>
        <taxon>Stephanodiscaceae</taxon>
        <taxon>Discostella</taxon>
    </lineage>
</organism>
<sequence length="79" mass="8767">MDDNTDHAATLDTTEETSASDDFAGHPEQQKDGGNRRGTADTRNKAEEDTLANRYDEDTQDVPPDERPHGVDESSSREF</sequence>
<feature type="compositionally biased region" description="Basic and acidic residues" evidence="1">
    <location>
        <begin position="64"/>
        <end position="79"/>
    </location>
</feature>
<feature type="compositionally biased region" description="Basic and acidic residues" evidence="1">
    <location>
        <begin position="23"/>
        <end position="48"/>
    </location>
</feature>
<dbReference type="EMBL" id="JALLBG020000228">
    <property type="protein sequence ID" value="KAL3758582.1"/>
    <property type="molecule type" value="Genomic_DNA"/>
</dbReference>
<feature type="region of interest" description="Disordered" evidence="1">
    <location>
        <begin position="1"/>
        <end position="79"/>
    </location>
</feature>
<evidence type="ECO:0000313" key="2">
    <source>
        <dbReference type="EMBL" id="KAL3758582.1"/>
    </source>
</evidence>
<evidence type="ECO:0000313" key="3">
    <source>
        <dbReference type="Proteomes" id="UP001530293"/>
    </source>
</evidence>
<dbReference type="Proteomes" id="UP001530293">
    <property type="component" value="Unassembled WGS sequence"/>
</dbReference>
<gene>
    <name evidence="2" type="ORF">ACHAWU_008336</name>
</gene>
<evidence type="ECO:0000256" key="1">
    <source>
        <dbReference type="SAM" id="MobiDB-lite"/>
    </source>
</evidence>